<accession>A0A4Q4N2N9</accession>
<evidence type="ECO:0000313" key="1">
    <source>
        <dbReference type="EMBL" id="RYN68168.1"/>
    </source>
</evidence>
<proteinExistence type="predicted"/>
<organism evidence="1 2">
    <name type="scientific">Alternaria alternata</name>
    <name type="common">Alternaria rot fungus</name>
    <name type="synonym">Torula alternata</name>
    <dbReference type="NCBI Taxonomy" id="5599"/>
    <lineage>
        <taxon>Eukaryota</taxon>
        <taxon>Fungi</taxon>
        <taxon>Dikarya</taxon>
        <taxon>Ascomycota</taxon>
        <taxon>Pezizomycotina</taxon>
        <taxon>Dothideomycetes</taxon>
        <taxon>Pleosporomycetidae</taxon>
        <taxon>Pleosporales</taxon>
        <taxon>Pleosporineae</taxon>
        <taxon>Pleosporaceae</taxon>
        <taxon>Alternaria</taxon>
        <taxon>Alternaria sect. Alternaria</taxon>
        <taxon>Alternaria alternata complex</taxon>
    </lineage>
</organism>
<dbReference type="Proteomes" id="UP000291422">
    <property type="component" value="Unassembled WGS sequence"/>
</dbReference>
<comment type="caution">
    <text evidence="1">The sequence shown here is derived from an EMBL/GenBank/DDBJ whole genome shotgun (WGS) entry which is preliminary data.</text>
</comment>
<name>A0A4Q4N2N9_ALTAL</name>
<dbReference type="AlphaFoldDB" id="A0A4Q4N2N9"/>
<dbReference type="EMBL" id="PDXD01000050">
    <property type="protein sequence ID" value="RYN68168.1"/>
    <property type="molecule type" value="Genomic_DNA"/>
</dbReference>
<reference evidence="2" key="1">
    <citation type="journal article" date="2019" name="bioRxiv">
        <title>Genomics, evolutionary history and diagnostics of the Alternaria alternata species group including apple and Asian pear pathotypes.</title>
        <authorList>
            <person name="Armitage A.D."/>
            <person name="Cockerton H.M."/>
            <person name="Sreenivasaprasad S."/>
            <person name="Woodhall J.W."/>
            <person name="Lane C.R."/>
            <person name="Harrison R.J."/>
            <person name="Clarkson J.P."/>
        </authorList>
    </citation>
    <scope>NUCLEOTIDE SEQUENCE [LARGE SCALE GENOMIC DNA]</scope>
    <source>
        <strain evidence="2">FERA 1177</strain>
    </source>
</reference>
<gene>
    <name evidence="1" type="ORF">AA0117_g11346</name>
</gene>
<protein>
    <submittedName>
        <fullName evidence="1">Uncharacterized protein</fullName>
    </submittedName>
</protein>
<sequence length="47" mass="5288">MLTARVAKDYAGLETATGTVWEDEQRSGFSPVRRTRVCIMSTRLVDL</sequence>
<evidence type="ECO:0000313" key="2">
    <source>
        <dbReference type="Proteomes" id="UP000291422"/>
    </source>
</evidence>